<keyword evidence="6" id="KW-0282">Flagellum</keyword>
<dbReference type="GO" id="GO:0003774">
    <property type="term" value="F:cytoskeletal motor activity"/>
    <property type="evidence" value="ECO:0007669"/>
    <property type="project" value="InterPro"/>
</dbReference>
<dbReference type="GO" id="GO:0009425">
    <property type="term" value="C:bacterial-type flagellum basal body"/>
    <property type="evidence" value="ECO:0007669"/>
    <property type="project" value="UniProtKB-SubCell"/>
</dbReference>
<dbReference type="EMBL" id="NVWI01000007">
    <property type="protein sequence ID" value="PCJ40854.1"/>
    <property type="molecule type" value="Genomic_DNA"/>
</dbReference>
<comment type="subcellular location">
    <subcellularLocation>
        <location evidence="1 5">Bacterial flagellum basal body</location>
    </subcellularLocation>
</comment>
<organism evidence="6 7">
    <name type="scientific">SAR86 cluster bacterium</name>
    <dbReference type="NCBI Taxonomy" id="2030880"/>
    <lineage>
        <taxon>Bacteria</taxon>
        <taxon>Pseudomonadati</taxon>
        <taxon>Pseudomonadota</taxon>
        <taxon>Gammaproteobacteria</taxon>
        <taxon>SAR86 cluster</taxon>
    </lineage>
</organism>
<evidence type="ECO:0000256" key="2">
    <source>
        <dbReference type="ARBA" id="ARBA00009272"/>
    </source>
</evidence>
<dbReference type="PANTHER" id="PTHR34653:SF1">
    <property type="entry name" value="FLAGELLAR HOOK-BASAL BODY COMPLEX PROTEIN FLIE"/>
    <property type="match status" value="1"/>
</dbReference>
<evidence type="ECO:0000313" key="7">
    <source>
        <dbReference type="Proteomes" id="UP000228987"/>
    </source>
</evidence>
<dbReference type="Proteomes" id="UP000228987">
    <property type="component" value="Unassembled WGS sequence"/>
</dbReference>
<keyword evidence="6" id="KW-0966">Cell projection</keyword>
<proteinExistence type="inferred from homology"/>
<dbReference type="NCBIfam" id="TIGR00205">
    <property type="entry name" value="fliE"/>
    <property type="match status" value="1"/>
</dbReference>
<protein>
    <recommendedName>
        <fullName evidence="3 5">Flagellar hook-basal body complex protein FliE</fullName>
    </recommendedName>
</protein>
<sequence length="103" mass="11618">MNDINIEQVLNQMRVLSQKNILPETSTVDKPNFSELLNDSINQVNSLQKDASELKTAYETGDTNVDIPEVMIAIEKASLSFEAITEVRNKLLSAYQEVMNMQI</sequence>
<evidence type="ECO:0000256" key="4">
    <source>
        <dbReference type="ARBA" id="ARBA00023143"/>
    </source>
</evidence>
<dbReference type="AlphaFoldDB" id="A0A2A5CAD9"/>
<evidence type="ECO:0000313" key="6">
    <source>
        <dbReference type="EMBL" id="PCJ40854.1"/>
    </source>
</evidence>
<dbReference type="PANTHER" id="PTHR34653">
    <property type="match status" value="1"/>
</dbReference>
<evidence type="ECO:0000256" key="1">
    <source>
        <dbReference type="ARBA" id="ARBA00004117"/>
    </source>
</evidence>
<accession>A0A2A5CAD9</accession>
<comment type="caution">
    <text evidence="6">The sequence shown here is derived from an EMBL/GenBank/DDBJ whole genome shotgun (WGS) entry which is preliminary data.</text>
</comment>
<dbReference type="Pfam" id="PF02049">
    <property type="entry name" value="FliE"/>
    <property type="match status" value="1"/>
</dbReference>
<keyword evidence="6" id="KW-0969">Cilium</keyword>
<name>A0A2A5CAD9_9GAMM</name>
<dbReference type="GO" id="GO:0005198">
    <property type="term" value="F:structural molecule activity"/>
    <property type="evidence" value="ECO:0007669"/>
    <property type="project" value="UniProtKB-UniRule"/>
</dbReference>
<reference evidence="7" key="1">
    <citation type="submission" date="2017-08" db="EMBL/GenBank/DDBJ databases">
        <title>A dynamic microbial community with high functional redundancy inhabits the cold, oxic subseafloor aquifer.</title>
        <authorList>
            <person name="Tully B.J."/>
            <person name="Wheat C.G."/>
            <person name="Glazer B.T."/>
            <person name="Huber J.A."/>
        </authorList>
    </citation>
    <scope>NUCLEOTIDE SEQUENCE [LARGE SCALE GENOMIC DNA]</scope>
</reference>
<dbReference type="GO" id="GO:0071973">
    <property type="term" value="P:bacterial-type flagellum-dependent cell motility"/>
    <property type="evidence" value="ECO:0007669"/>
    <property type="project" value="InterPro"/>
</dbReference>
<dbReference type="InterPro" id="IPR001624">
    <property type="entry name" value="FliE"/>
</dbReference>
<gene>
    <name evidence="5" type="primary">fliE</name>
    <name evidence="6" type="ORF">COA71_09630</name>
</gene>
<dbReference type="PRINTS" id="PR01006">
    <property type="entry name" value="FLGHOOKFLIE"/>
</dbReference>
<evidence type="ECO:0000256" key="3">
    <source>
        <dbReference type="ARBA" id="ARBA00018024"/>
    </source>
</evidence>
<evidence type="ECO:0000256" key="5">
    <source>
        <dbReference type="HAMAP-Rule" id="MF_00724"/>
    </source>
</evidence>
<dbReference type="HAMAP" id="MF_00724">
    <property type="entry name" value="FliE"/>
    <property type="match status" value="1"/>
</dbReference>
<keyword evidence="4 5" id="KW-0975">Bacterial flagellum</keyword>
<comment type="similarity">
    <text evidence="2 5">Belongs to the FliE family.</text>
</comment>